<dbReference type="NCBIfam" id="TIGR01162">
    <property type="entry name" value="purE"/>
    <property type="match status" value="1"/>
</dbReference>
<dbReference type="SMART" id="SM01001">
    <property type="entry name" value="AIRC"/>
    <property type="match status" value="1"/>
</dbReference>
<dbReference type="PANTHER" id="PTHR23046:SF2">
    <property type="entry name" value="PHOSPHORIBOSYLAMINOIMIDAZOLE CARBOXYLASE"/>
    <property type="match status" value="1"/>
</dbReference>
<keyword evidence="2 3" id="KW-0413">Isomerase</keyword>
<keyword evidence="1 3" id="KW-0658">Purine biosynthesis</keyword>
<dbReference type="PANTHER" id="PTHR23046">
    <property type="entry name" value="PHOSPHORIBOSYLAMINOIMIDAZOLE CARBOXYLASE CATALYTIC SUBUNIT"/>
    <property type="match status" value="1"/>
</dbReference>
<dbReference type="SUPFAM" id="SSF52255">
    <property type="entry name" value="N5-CAIR mutase (phosphoribosylaminoimidazole carboxylase, PurE)"/>
    <property type="match status" value="1"/>
</dbReference>
<comment type="caution">
    <text evidence="7">The sequence shown here is derived from an EMBL/GenBank/DDBJ whole genome shotgun (WGS) entry which is preliminary data.</text>
</comment>
<feature type="binding site" evidence="3 5">
    <location>
        <position position="42"/>
    </location>
    <ligand>
        <name>substrate</name>
    </ligand>
</feature>
<evidence type="ECO:0000256" key="4">
    <source>
        <dbReference type="PIRNR" id="PIRNR001338"/>
    </source>
</evidence>
<dbReference type="GO" id="GO:0034023">
    <property type="term" value="F:5-(carboxyamino)imidazole ribonucleotide mutase activity"/>
    <property type="evidence" value="ECO:0007669"/>
    <property type="project" value="UniProtKB-UniRule"/>
</dbReference>
<feature type="binding site" evidence="3 5">
    <location>
        <position position="12"/>
    </location>
    <ligand>
        <name>substrate</name>
    </ligand>
</feature>
<dbReference type="Proteomes" id="UP000485562">
    <property type="component" value="Unassembled WGS sequence"/>
</dbReference>
<dbReference type="HAMAP" id="MF_01929">
    <property type="entry name" value="PurE_classI"/>
    <property type="match status" value="1"/>
</dbReference>
<sequence>MQKPLVVIVFGSQNDLVFAEAAKEILEKFGVPYSVEVISAHRSLDKTIEFAETAEEKGIRVIIACAGMSAHLPGVVAAKTILPVIGVPLPTSEIKGVDSLYSMVQMPGGVPVGTMAIGKAGVKNAAIFAIEIISLSDDNLKKKLKEFKNSLK</sequence>
<comment type="catalytic activity">
    <reaction evidence="3 4">
        <text>5-carboxyamino-1-(5-phospho-D-ribosyl)imidazole + H(+) = 5-amino-1-(5-phospho-D-ribosyl)imidazole-4-carboxylate</text>
        <dbReference type="Rhea" id="RHEA:13193"/>
        <dbReference type="ChEBI" id="CHEBI:15378"/>
        <dbReference type="ChEBI" id="CHEBI:58730"/>
        <dbReference type="ChEBI" id="CHEBI:77657"/>
        <dbReference type="EC" id="5.4.99.18"/>
    </reaction>
</comment>
<name>A0A1V6C5S9_UNCT6</name>
<dbReference type="Pfam" id="PF00731">
    <property type="entry name" value="AIRC"/>
    <property type="match status" value="1"/>
</dbReference>
<comment type="function">
    <text evidence="3 4">Catalyzes the conversion of N5-carboxyaminoimidazole ribonucleotide (N5-CAIR) to 4-carboxy-5-aminoimidazole ribonucleotide (CAIR).</text>
</comment>
<comment type="similarity">
    <text evidence="3">Belongs to the AIR carboxylase family. Class I subfamily.</text>
</comment>
<feature type="binding site" evidence="3 5">
    <location>
        <position position="15"/>
    </location>
    <ligand>
        <name>substrate</name>
    </ligand>
</feature>
<comment type="pathway">
    <text evidence="3 4">Purine metabolism; IMP biosynthesis via de novo pathway; 5-amino-1-(5-phospho-D-ribosyl)imidazole-4-carboxylate from 5-amino-1-(5-phospho-D-ribosyl)imidazole (N5-CAIR route): step 2/2.</text>
</comment>
<feature type="domain" description="PurE" evidence="6">
    <location>
        <begin position="4"/>
        <end position="151"/>
    </location>
</feature>
<dbReference type="InterPro" id="IPR024694">
    <property type="entry name" value="PurE_prokaryotes"/>
</dbReference>
<evidence type="ECO:0000256" key="1">
    <source>
        <dbReference type="ARBA" id="ARBA00022755"/>
    </source>
</evidence>
<evidence type="ECO:0000256" key="2">
    <source>
        <dbReference type="ARBA" id="ARBA00023235"/>
    </source>
</evidence>
<proteinExistence type="inferred from homology"/>
<protein>
    <recommendedName>
        <fullName evidence="3 4">N5-carboxyaminoimidazole ribonucleotide mutase</fullName>
        <shortName evidence="3 4">N5-CAIR mutase</shortName>
        <ecNumber evidence="3 4">5.4.99.18</ecNumber>
    </recommendedName>
    <alternativeName>
        <fullName evidence="3">5-(carboxyamino)imidazole ribonucleotide mutase</fullName>
    </alternativeName>
</protein>
<gene>
    <name evidence="7" type="primary">purE_2</name>
    <name evidence="3" type="synonym">purE</name>
    <name evidence="7" type="ORF">BWX89_01454</name>
</gene>
<organism evidence="7">
    <name type="scientific">candidate division TA06 bacterium ADurb.Bin131</name>
    <dbReference type="NCBI Taxonomy" id="1852827"/>
    <lineage>
        <taxon>Bacteria</taxon>
        <taxon>Bacteria division TA06</taxon>
    </lineage>
</organism>
<dbReference type="EMBL" id="MWDQ01000138">
    <property type="protein sequence ID" value="OQB72210.1"/>
    <property type="molecule type" value="Genomic_DNA"/>
</dbReference>
<dbReference type="AlphaFoldDB" id="A0A1V6C5S9"/>
<dbReference type="PIRSF" id="PIRSF001338">
    <property type="entry name" value="AIR_carboxylase"/>
    <property type="match status" value="1"/>
</dbReference>
<dbReference type="Gene3D" id="3.40.50.1970">
    <property type="match status" value="1"/>
</dbReference>
<evidence type="ECO:0000313" key="7">
    <source>
        <dbReference type="EMBL" id="OQB72210.1"/>
    </source>
</evidence>
<dbReference type="InterPro" id="IPR033747">
    <property type="entry name" value="PurE_ClassI"/>
</dbReference>
<reference evidence="7" key="1">
    <citation type="submission" date="2017-02" db="EMBL/GenBank/DDBJ databases">
        <title>Delving into the versatile metabolic prowess of the omnipresent phylum Bacteroidetes.</title>
        <authorList>
            <person name="Nobu M.K."/>
            <person name="Mei R."/>
            <person name="Narihiro T."/>
            <person name="Kuroda K."/>
            <person name="Liu W.-T."/>
        </authorList>
    </citation>
    <scope>NUCLEOTIDE SEQUENCE</scope>
    <source>
        <strain evidence="7">ADurb.Bin131</strain>
    </source>
</reference>
<dbReference type="UniPathway" id="UPA00074">
    <property type="reaction ID" value="UER00943"/>
</dbReference>
<evidence type="ECO:0000256" key="3">
    <source>
        <dbReference type="HAMAP-Rule" id="MF_01929"/>
    </source>
</evidence>
<accession>A0A1V6C5S9</accession>
<evidence type="ECO:0000259" key="6">
    <source>
        <dbReference type="SMART" id="SM01001"/>
    </source>
</evidence>
<dbReference type="GO" id="GO:0006189">
    <property type="term" value="P:'de novo' IMP biosynthetic process"/>
    <property type="evidence" value="ECO:0007669"/>
    <property type="project" value="UniProtKB-UniRule"/>
</dbReference>
<dbReference type="InterPro" id="IPR000031">
    <property type="entry name" value="PurE_dom"/>
</dbReference>
<dbReference type="EC" id="5.4.99.18" evidence="3 4"/>
<evidence type="ECO:0000256" key="5">
    <source>
        <dbReference type="PIRSR" id="PIRSR001338-1"/>
    </source>
</evidence>